<gene>
    <name evidence="3" type="ORF">DFH07DRAFT_290814</name>
</gene>
<evidence type="ECO:0000256" key="2">
    <source>
        <dbReference type="SAM" id="Phobius"/>
    </source>
</evidence>
<sequence length="252" mass="27913">MAQSLTRTKNPEPRNDSLEFVCQVARRLTNDTGCWMLALQKAHRASVNDLYLVGCRASDRLHRCRFFPHRMISVAAVVCSPFLREWKSGAPSALLLASCSTCNEIAPPPKKRPSFLHLSHRLFTSASPAHRPHRSVRGLSSRISPPTVQPAAATLESNRPRDDPIFTRVADPRDDVRICRSHPSALLHLHPSTAQFPTPDGQGRKGDDALPLRSARSRRSTATLYLLAAACVPSLLTLALNSSRQDTFLKAW</sequence>
<feature type="transmembrane region" description="Helical" evidence="2">
    <location>
        <begin position="222"/>
        <end position="240"/>
    </location>
</feature>
<name>A0AAD7NNR0_9AGAR</name>
<organism evidence="3 4">
    <name type="scientific">Mycena maculata</name>
    <dbReference type="NCBI Taxonomy" id="230809"/>
    <lineage>
        <taxon>Eukaryota</taxon>
        <taxon>Fungi</taxon>
        <taxon>Dikarya</taxon>
        <taxon>Basidiomycota</taxon>
        <taxon>Agaricomycotina</taxon>
        <taxon>Agaricomycetes</taxon>
        <taxon>Agaricomycetidae</taxon>
        <taxon>Agaricales</taxon>
        <taxon>Marasmiineae</taxon>
        <taxon>Mycenaceae</taxon>
        <taxon>Mycena</taxon>
    </lineage>
</organism>
<keyword evidence="2" id="KW-0812">Transmembrane</keyword>
<dbReference type="AlphaFoldDB" id="A0AAD7NNR0"/>
<evidence type="ECO:0000313" key="4">
    <source>
        <dbReference type="Proteomes" id="UP001215280"/>
    </source>
</evidence>
<feature type="region of interest" description="Disordered" evidence="1">
    <location>
        <begin position="190"/>
        <end position="212"/>
    </location>
</feature>
<evidence type="ECO:0000256" key="1">
    <source>
        <dbReference type="SAM" id="MobiDB-lite"/>
    </source>
</evidence>
<keyword evidence="4" id="KW-1185">Reference proteome</keyword>
<proteinExistence type="predicted"/>
<reference evidence="3" key="1">
    <citation type="submission" date="2023-03" db="EMBL/GenBank/DDBJ databases">
        <title>Massive genome expansion in bonnet fungi (Mycena s.s.) driven by repeated elements and novel gene families across ecological guilds.</title>
        <authorList>
            <consortium name="Lawrence Berkeley National Laboratory"/>
            <person name="Harder C.B."/>
            <person name="Miyauchi S."/>
            <person name="Viragh M."/>
            <person name="Kuo A."/>
            <person name="Thoen E."/>
            <person name="Andreopoulos B."/>
            <person name="Lu D."/>
            <person name="Skrede I."/>
            <person name="Drula E."/>
            <person name="Henrissat B."/>
            <person name="Morin E."/>
            <person name="Kohler A."/>
            <person name="Barry K."/>
            <person name="LaButti K."/>
            <person name="Morin E."/>
            <person name="Salamov A."/>
            <person name="Lipzen A."/>
            <person name="Mereny Z."/>
            <person name="Hegedus B."/>
            <person name="Baldrian P."/>
            <person name="Stursova M."/>
            <person name="Weitz H."/>
            <person name="Taylor A."/>
            <person name="Grigoriev I.V."/>
            <person name="Nagy L.G."/>
            <person name="Martin F."/>
            <person name="Kauserud H."/>
        </authorList>
    </citation>
    <scope>NUCLEOTIDE SEQUENCE</scope>
    <source>
        <strain evidence="3">CBHHK188m</strain>
    </source>
</reference>
<comment type="caution">
    <text evidence="3">The sequence shown here is derived from an EMBL/GenBank/DDBJ whole genome shotgun (WGS) entry which is preliminary data.</text>
</comment>
<feature type="region of interest" description="Disordered" evidence="1">
    <location>
        <begin position="127"/>
        <end position="151"/>
    </location>
</feature>
<keyword evidence="2" id="KW-1133">Transmembrane helix</keyword>
<dbReference type="Proteomes" id="UP001215280">
    <property type="component" value="Unassembled WGS sequence"/>
</dbReference>
<protein>
    <submittedName>
        <fullName evidence="3">Uncharacterized protein</fullName>
    </submittedName>
</protein>
<dbReference type="EMBL" id="JARJLG010000026">
    <property type="protein sequence ID" value="KAJ7769124.1"/>
    <property type="molecule type" value="Genomic_DNA"/>
</dbReference>
<keyword evidence="2" id="KW-0472">Membrane</keyword>
<accession>A0AAD7NNR0</accession>
<evidence type="ECO:0000313" key="3">
    <source>
        <dbReference type="EMBL" id="KAJ7769124.1"/>
    </source>
</evidence>